<dbReference type="InterPro" id="IPR002068">
    <property type="entry name" value="A-crystallin/Hsp20_dom"/>
</dbReference>
<dbReference type="Gene3D" id="2.60.40.790">
    <property type="match status" value="1"/>
</dbReference>
<dbReference type="Proteomes" id="UP000321580">
    <property type="component" value="Unassembled WGS sequence"/>
</dbReference>
<dbReference type="Pfam" id="PF00011">
    <property type="entry name" value="HSP20"/>
    <property type="match status" value="1"/>
</dbReference>
<dbReference type="OrthoDB" id="9814487at2"/>
<protein>
    <submittedName>
        <fullName evidence="4">Hsp20/alpha crystallin family protein</fullName>
    </submittedName>
</protein>
<evidence type="ECO:0000256" key="1">
    <source>
        <dbReference type="PROSITE-ProRule" id="PRU00285"/>
    </source>
</evidence>
<comment type="caution">
    <text evidence="4">The sequence shown here is derived from an EMBL/GenBank/DDBJ whole genome shotgun (WGS) entry which is preliminary data.</text>
</comment>
<dbReference type="InterPro" id="IPR031107">
    <property type="entry name" value="Small_HSP"/>
</dbReference>
<dbReference type="CDD" id="cd06464">
    <property type="entry name" value="ACD_sHsps-like"/>
    <property type="match status" value="1"/>
</dbReference>
<evidence type="ECO:0000313" key="4">
    <source>
        <dbReference type="EMBL" id="TXB62164.1"/>
    </source>
</evidence>
<reference evidence="4 5" key="1">
    <citation type="submission" date="2019-08" db="EMBL/GenBank/DDBJ databases">
        <title>Genome of Phaeodactylibacter luteus.</title>
        <authorList>
            <person name="Bowman J.P."/>
        </authorList>
    </citation>
    <scope>NUCLEOTIDE SEQUENCE [LARGE SCALE GENOMIC DNA]</scope>
    <source>
        <strain evidence="4 5">KCTC 42180</strain>
    </source>
</reference>
<sequence length="147" mass="16024">MAFVTVKPAARSRYTARAPFNDLGQVFNSLRAAAPTAPVFRPAVNVMEHERQFTLQVAAPGLERKDFELSVEKGVLQIVAQRDASTAEGCTLHRQGFGAYQLKRSFRLGKEIDEANITAVYEQGILTVSLPKTAAAQPKPARKIAIG</sequence>
<accession>A0A5C6RJP5</accession>
<dbReference type="InterPro" id="IPR008978">
    <property type="entry name" value="HSP20-like_chaperone"/>
</dbReference>
<gene>
    <name evidence="4" type="ORF">FRY97_15385</name>
</gene>
<dbReference type="PANTHER" id="PTHR11527">
    <property type="entry name" value="HEAT-SHOCK PROTEIN 20 FAMILY MEMBER"/>
    <property type="match status" value="1"/>
</dbReference>
<dbReference type="RefSeq" id="WP_147168449.1">
    <property type="nucleotide sequence ID" value="NZ_VOOR01000035.1"/>
</dbReference>
<feature type="domain" description="SHSP" evidence="3">
    <location>
        <begin position="35"/>
        <end position="147"/>
    </location>
</feature>
<dbReference type="EMBL" id="VOOR01000035">
    <property type="protein sequence ID" value="TXB62164.1"/>
    <property type="molecule type" value="Genomic_DNA"/>
</dbReference>
<evidence type="ECO:0000313" key="5">
    <source>
        <dbReference type="Proteomes" id="UP000321580"/>
    </source>
</evidence>
<organism evidence="4 5">
    <name type="scientific">Phaeodactylibacter luteus</name>
    <dbReference type="NCBI Taxonomy" id="1564516"/>
    <lineage>
        <taxon>Bacteria</taxon>
        <taxon>Pseudomonadati</taxon>
        <taxon>Bacteroidota</taxon>
        <taxon>Saprospiria</taxon>
        <taxon>Saprospirales</taxon>
        <taxon>Haliscomenobacteraceae</taxon>
        <taxon>Phaeodactylibacter</taxon>
    </lineage>
</organism>
<keyword evidence="5" id="KW-1185">Reference proteome</keyword>
<dbReference type="PROSITE" id="PS01031">
    <property type="entry name" value="SHSP"/>
    <property type="match status" value="1"/>
</dbReference>
<proteinExistence type="inferred from homology"/>
<dbReference type="SUPFAM" id="SSF49764">
    <property type="entry name" value="HSP20-like chaperones"/>
    <property type="match status" value="1"/>
</dbReference>
<comment type="similarity">
    <text evidence="1 2">Belongs to the small heat shock protein (HSP20) family.</text>
</comment>
<name>A0A5C6RJP5_9BACT</name>
<dbReference type="AlphaFoldDB" id="A0A5C6RJP5"/>
<evidence type="ECO:0000259" key="3">
    <source>
        <dbReference type="PROSITE" id="PS01031"/>
    </source>
</evidence>
<evidence type="ECO:0000256" key="2">
    <source>
        <dbReference type="RuleBase" id="RU003616"/>
    </source>
</evidence>